<dbReference type="Proteomes" id="UP000198409">
    <property type="component" value="Unassembled WGS sequence"/>
</dbReference>
<name>A0A238Y5R1_9RHOB</name>
<gene>
    <name evidence="1" type="ORF">SAMN06265378_11523</name>
</gene>
<proteinExistence type="predicted"/>
<dbReference type="InterPro" id="IPR027417">
    <property type="entry name" value="P-loop_NTPase"/>
</dbReference>
<sequence length="284" mass="31801">MAQAPDRAALLADHPVHRIAPVGDPYVLGRWHHDRATMKGYAFEARVFLKSLIRRNDTQRFLMLGRPRSGTTLLHRLLNQVPGIHCDGEVLHHAVLSPRGFLNRLAGIKSSRAWGCKLLSYQMLEVQRIPDHRAFLDGLLADGFRLIHIRRRTYDQSLSLSCAQVIDQYHIREGGNGAALIRHLSLDPDRFVDQLRWNLAMLDYERLLLADLPHLRVDYDPDLNGPANHQATVDRICDDLGLASGPVAADLAPTGEKRRIDNLDALHAAIRKAGLGFVLDDPAA</sequence>
<dbReference type="Gene3D" id="3.40.50.300">
    <property type="entry name" value="P-loop containing nucleotide triphosphate hydrolases"/>
    <property type="match status" value="1"/>
</dbReference>
<protein>
    <submittedName>
        <fullName evidence="1">Sulfotransferase family protein</fullName>
    </submittedName>
</protein>
<organism evidence="1 2">
    <name type="scientific">Paracoccus sediminis</name>
    <dbReference type="NCBI Taxonomy" id="1214787"/>
    <lineage>
        <taxon>Bacteria</taxon>
        <taxon>Pseudomonadati</taxon>
        <taxon>Pseudomonadota</taxon>
        <taxon>Alphaproteobacteria</taxon>
        <taxon>Rhodobacterales</taxon>
        <taxon>Paracoccaceae</taxon>
        <taxon>Paracoccus</taxon>
    </lineage>
</organism>
<dbReference type="AlphaFoldDB" id="A0A238Y5R1"/>
<evidence type="ECO:0000313" key="1">
    <source>
        <dbReference type="EMBL" id="SNR66606.1"/>
    </source>
</evidence>
<dbReference type="SUPFAM" id="SSF52540">
    <property type="entry name" value="P-loop containing nucleoside triphosphate hydrolases"/>
    <property type="match status" value="1"/>
</dbReference>
<dbReference type="EMBL" id="FZNM01000015">
    <property type="protein sequence ID" value="SNR66606.1"/>
    <property type="molecule type" value="Genomic_DNA"/>
</dbReference>
<dbReference type="RefSeq" id="WP_141133738.1">
    <property type="nucleotide sequence ID" value="NZ_FZNM01000015.1"/>
</dbReference>
<reference evidence="2" key="1">
    <citation type="submission" date="2017-06" db="EMBL/GenBank/DDBJ databases">
        <authorList>
            <person name="Varghese N."/>
            <person name="Submissions S."/>
        </authorList>
    </citation>
    <scope>NUCLEOTIDE SEQUENCE [LARGE SCALE GENOMIC DNA]</scope>
    <source>
        <strain evidence="2">DSM 26170</strain>
    </source>
</reference>
<accession>A0A238Y5R1</accession>
<dbReference type="Pfam" id="PF13469">
    <property type="entry name" value="Sulfotransfer_3"/>
    <property type="match status" value="1"/>
</dbReference>
<dbReference type="GO" id="GO:0016740">
    <property type="term" value="F:transferase activity"/>
    <property type="evidence" value="ECO:0007669"/>
    <property type="project" value="UniProtKB-KW"/>
</dbReference>
<keyword evidence="1" id="KW-0808">Transferase</keyword>
<evidence type="ECO:0000313" key="2">
    <source>
        <dbReference type="Proteomes" id="UP000198409"/>
    </source>
</evidence>